<name>A0A6G7K8U1_9LACT</name>
<evidence type="ECO:0000256" key="3">
    <source>
        <dbReference type="ARBA" id="ARBA00022737"/>
    </source>
</evidence>
<sequence length="190" mass="20648">MEDVILLKSEKEKMIAGEYYRPADPELATDRKQARANMKAINHCDDTDQRTALIKNSFGSSGEDVYIEPTIAFDYGYNIHVGEHFYANFNATLLDVCPIHFGNNCMLAPNVQLYTATHPLDPLERNSGVEFGKPITIGNNVWIGGGAIILPGVTLGDNVVVGAGSVVTKSFPNNVAIAGNPARIIKEIEV</sequence>
<comment type="similarity">
    <text evidence="1 5">Belongs to the transferase hexapeptide repeat family.</text>
</comment>
<dbReference type="KEGG" id="jar:G7057_03815"/>
<dbReference type="Gene3D" id="2.160.10.10">
    <property type="entry name" value="Hexapeptide repeat proteins"/>
    <property type="match status" value="1"/>
</dbReference>
<evidence type="ECO:0000313" key="7">
    <source>
        <dbReference type="EMBL" id="QII81689.1"/>
    </source>
</evidence>
<evidence type="ECO:0000313" key="8">
    <source>
        <dbReference type="Proteomes" id="UP000501451"/>
    </source>
</evidence>
<keyword evidence="2 5" id="KW-0808">Transferase</keyword>
<keyword evidence="3" id="KW-0677">Repeat</keyword>
<organism evidence="7 8">
    <name type="scientific">Jeotgalibaca arthritidis</name>
    <dbReference type="NCBI Taxonomy" id="1868794"/>
    <lineage>
        <taxon>Bacteria</taxon>
        <taxon>Bacillati</taxon>
        <taxon>Bacillota</taxon>
        <taxon>Bacilli</taxon>
        <taxon>Lactobacillales</taxon>
        <taxon>Carnobacteriaceae</taxon>
        <taxon>Jeotgalibaca</taxon>
    </lineage>
</organism>
<dbReference type="InterPro" id="IPR001451">
    <property type="entry name" value="Hexapep"/>
</dbReference>
<protein>
    <recommendedName>
        <fullName evidence="5">Acetyltransferase</fullName>
        <ecNumber evidence="5">2.3.1.-</ecNumber>
    </recommendedName>
</protein>
<dbReference type="Pfam" id="PF12464">
    <property type="entry name" value="Mac"/>
    <property type="match status" value="1"/>
</dbReference>
<evidence type="ECO:0000256" key="2">
    <source>
        <dbReference type="ARBA" id="ARBA00022679"/>
    </source>
</evidence>
<proteinExistence type="inferred from homology"/>
<dbReference type="Proteomes" id="UP000501451">
    <property type="component" value="Chromosome"/>
</dbReference>
<accession>A0A6G7K8U1</accession>
<dbReference type="InterPro" id="IPR011004">
    <property type="entry name" value="Trimer_LpxA-like_sf"/>
</dbReference>
<dbReference type="PANTHER" id="PTHR43017:SF1">
    <property type="entry name" value="ACETYLTRANSFERASE YJL218W-RELATED"/>
    <property type="match status" value="1"/>
</dbReference>
<dbReference type="AlphaFoldDB" id="A0A6G7K8U1"/>
<dbReference type="EC" id="2.3.1.-" evidence="5"/>
<dbReference type="Pfam" id="PF00132">
    <property type="entry name" value="Hexapep"/>
    <property type="match status" value="1"/>
</dbReference>
<dbReference type="FunFam" id="2.160.10.10:FF:000008">
    <property type="entry name" value="Maltose O-acetyltransferase"/>
    <property type="match status" value="1"/>
</dbReference>
<dbReference type="CDD" id="cd03357">
    <property type="entry name" value="LbH_MAT_GAT"/>
    <property type="match status" value="1"/>
</dbReference>
<evidence type="ECO:0000256" key="4">
    <source>
        <dbReference type="ARBA" id="ARBA00023315"/>
    </source>
</evidence>
<evidence type="ECO:0000259" key="6">
    <source>
        <dbReference type="SMART" id="SM01266"/>
    </source>
</evidence>
<keyword evidence="4 5" id="KW-0012">Acyltransferase</keyword>
<dbReference type="SMART" id="SM01266">
    <property type="entry name" value="Mac"/>
    <property type="match status" value="1"/>
</dbReference>
<evidence type="ECO:0000256" key="1">
    <source>
        <dbReference type="ARBA" id="ARBA00007274"/>
    </source>
</evidence>
<evidence type="ECO:0000256" key="5">
    <source>
        <dbReference type="RuleBase" id="RU367021"/>
    </source>
</evidence>
<keyword evidence="8" id="KW-1185">Reference proteome</keyword>
<dbReference type="GO" id="GO:0008870">
    <property type="term" value="F:galactoside O-acetyltransferase activity"/>
    <property type="evidence" value="ECO:0007669"/>
    <property type="project" value="TreeGrafter"/>
</dbReference>
<dbReference type="InterPro" id="IPR039369">
    <property type="entry name" value="LacA-like"/>
</dbReference>
<reference evidence="7 8" key="1">
    <citation type="journal article" date="2017" name="Int. J. Syst. Evol. Microbiol.">
        <title>Jeotgalibaca porci sp. nov. and Jeotgalibaca arthritidis sp. nov., isolated from pigs, and emended description of the genus Jeotgalibaca.</title>
        <authorList>
            <person name="Zamora L."/>
            <person name="Perez-Sancho M."/>
            <person name="Dominguez L."/>
            <person name="Fernandez-Garayzabal J.F."/>
            <person name="Vela A.I."/>
        </authorList>
    </citation>
    <scope>NUCLEOTIDE SEQUENCE [LARGE SCALE GENOMIC DNA]</scope>
    <source>
        <strain evidence="7 8">CECT 9157</strain>
    </source>
</reference>
<dbReference type="SUPFAM" id="SSF51161">
    <property type="entry name" value="Trimeric LpxA-like enzymes"/>
    <property type="match status" value="1"/>
</dbReference>
<dbReference type="EMBL" id="CP049740">
    <property type="protein sequence ID" value="QII81689.1"/>
    <property type="molecule type" value="Genomic_DNA"/>
</dbReference>
<dbReference type="PANTHER" id="PTHR43017">
    <property type="entry name" value="GALACTOSIDE O-ACETYLTRANSFERASE"/>
    <property type="match status" value="1"/>
</dbReference>
<dbReference type="InterPro" id="IPR024688">
    <property type="entry name" value="Mac_dom"/>
</dbReference>
<gene>
    <name evidence="7" type="ORF">G7057_03815</name>
</gene>
<feature type="domain" description="Maltose/galactoside acetyltransferase" evidence="6">
    <location>
        <begin position="11"/>
        <end position="63"/>
    </location>
</feature>